<dbReference type="InterPro" id="IPR005155">
    <property type="entry name" value="UPF0113_PUA"/>
</dbReference>
<organism evidence="1 2">
    <name type="scientific">Aspergillus coremiiformis</name>
    <dbReference type="NCBI Taxonomy" id="138285"/>
    <lineage>
        <taxon>Eukaryota</taxon>
        <taxon>Fungi</taxon>
        <taxon>Dikarya</taxon>
        <taxon>Ascomycota</taxon>
        <taxon>Pezizomycotina</taxon>
        <taxon>Eurotiomycetes</taxon>
        <taxon>Eurotiomycetidae</taxon>
        <taxon>Eurotiales</taxon>
        <taxon>Aspergillaceae</taxon>
        <taxon>Aspergillus</taxon>
        <taxon>Aspergillus subgen. Circumdati</taxon>
    </lineage>
</organism>
<dbReference type="EMBL" id="ML739384">
    <property type="protein sequence ID" value="KAE8348874.1"/>
    <property type="molecule type" value="Genomic_DNA"/>
</dbReference>
<keyword evidence="2" id="KW-1185">Reference proteome</keyword>
<dbReference type="AlphaFoldDB" id="A0A5N6YTQ1"/>
<reference evidence="2" key="1">
    <citation type="submission" date="2019-04" db="EMBL/GenBank/DDBJ databases">
        <title>Friends and foes A comparative genomics studyof 23 Aspergillus species from section Flavi.</title>
        <authorList>
            <consortium name="DOE Joint Genome Institute"/>
            <person name="Kjaerbolling I."/>
            <person name="Vesth T."/>
            <person name="Frisvad J.C."/>
            <person name="Nybo J.L."/>
            <person name="Theobald S."/>
            <person name="Kildgaard S."/>
            <person name="Isbrandt T."/>
            <person name="Kuo A."/>
            <person name="Sato A."/>
            <person name="Lyhne E.K."/>
            <person name="Kogle M.E."/>
            <person name="Wiebenga A."/>
            <person name="Kun R.S."/>
            <person name="Lubbers R.J."/>
            <person name="Makela M.R."/>
            <person name="Barry K."/>
            <person name="Chovatia M."/>
            <person name="Clum A."/>
            <person name="Daum C."/>
            <person name="Haridas S."/>
            <person name="He G."/>
            <person name="LaButti K."/>
            <person name="Lipzen A."/>
            <person name="Mondo S."/>
            <person name="Riley R."/>
            <person name="Salamov A."/>
            <person name="Simmons B.A."/>
            <person name="Magnuson J.K."/>
            <person name="Henrissat B."/>
            <person name="Mortensen U.H."/>
            <person name="Larsen T.O."/>
            <person name="Devries R.P."/>
            <person name="Grigoriev I.V."/>
            <person name="Machida M."/>
            <person name="Baker S.E."/>
            <person name="Andersen M.R."/>
        </authorList>
    </citation>
    <scope>NUCLEOTIDE SEQUENCE [LARGE SCALE GENOMIC DNA]</scope>
    <source>
        <strain evidence="2">CBS 553.77</strain>
    </source>
</reference>
<evidence type="ECO:0000313" key="2">
    <source>
        <dbReference type="Proteomes" id="UP000327118"/>
    </source>
</evidence>
<proteinExistence type="predicted"/>
<accession>A0A5N6YTQ1</accession>
<sequence>MTVFRLDGNWAYHLRISLANLSTLAQTTSQLAYTLEVLPKRAISAAHHRFPTSEAHIGRWIECCPEHVGAVIFNLNDIPLVKHVLAKGVGSIRGLAIHHGLRVTTWSSTEASKLKPRPLPCFVKEI</sequence>
<gene>
    <name evidence="1" type="ORF">BDV28DRAFT_142528</name>
</gene>
<dbReference type="CDD" id="cd21151">
    <property type="entry name" value="PUA_Nip7-like"/>
    <property type="match status" value="1"/>
</dbReference>
<name>A0A5N6YTQ1_9EURO</name>
<protein>
    <submittedName>
        <fullName evidence="1">Uncharacterized protein</fullName>
    </submittedName>
</protein>
<dbReference type="Proteomes" id="UP000327118">
    <property type="component" value="Unassembled WGS sequence"/>
</dbReference>
<evidence type="ECO:0000313" key="1">
    <source>
        <dbReference type="EMBL" id="KAE8348874.1"/>
    </source>
</evidence>